<dbReference type="GO" id="GO:0016887">
    <property type="term" value="F:ATP hydrolysis activity"/>
    <property type="evidence" value="ECO:0007669"/>
    <property type="project" value="InterPro"/>
</dbReference>
<dbReference type="PANTHER" id="PTHR23070">
    <property type="entry name" value="BCS1 AAA-TYPE ATPASE"/>
    <property type="match status" value="1"/>
</dbReference>
<evidence type="ECO:0000313" key="3">
    <source>
        <dbReference type="EMBL" id="ARF10123.1"/>
    </source>
</evidence>
<organism evidence="3">
    <name type="scientific">Hokovirus HKV1</name>
    <dbReference type="NCBI Taxonomy" id="1977638"/>
    <lineage>
        <taxon>Viruses</taxon>
        <taxon>Varidnaviria</taxon>
        <taxon>Bamfordvirae</taxon>
        <taxon>Nucleocytoviricota</taxon>
        <taxon>Megaviricetes</taxon>
        <taxon>Imitervirales</taxon>
        <taxon>Mimiviridae</taxon>
        <taxon>Klosneuvirinae</taxon>
        <taxon>Hokovirus</taxon>
    </lineage>
</organism>
<dbReference type="GO" id="GO:0005524">
    <property type="term" value="F:ATP binding"/>
    <property type="evidence" value="ECO:0007669"/>
    <property type="project" value="InterPro"/>
</dbReference>
<evidence type="ECO:0000256" key="1">
    <source>
        <dbReference type="ARBA" id="ARBA00007448"/>
    </source>
</evidence>
<dbReference type="Pfam" id="PF00004">
    <property type="entry name" value="AAA"/>
    <property type="match status" value="2"/>
</dbReference>
<comment type="similarity">
    <text evidence="1">Belongs to the AAA ATPase family. BCS1 subfamily.</text>
</comment>
<reference evidence="3" key="1">
    <citation type="journal article" date="2017" name="Science">
        <title>Giant viruses with an expanded complement of translation system components.</title>
        <authorList>
            <person name="Schulz F."/>
            <person name="Yutin N."/>
            <person name="Ivanova N.N."/>
            <person name="Ortega D.R."/>
            <person name="Lee T.K."/>
            <person name="Vierheilig J."/>
            <person name="Daims H."/>
            <person name="Horn M."/>
            <person name="Wagner M."/>
            <person name="Jensen G.J."/>
            <person name="Kyrpides N.C."/>
            <person name="Koonin E.V."/>
            <person name="Woyke T."/>
        </authorList>
    </citation>
    <scope>NUCLEOTIDE SEQUENCE</scope>
    <source>
        <strain evidence="3">HKV1</strain>
    </source>
</reference>
<name>A0A1V0SEI2_9VIRU</name>
<dbReference type="InterPro" id="IPR027417">
    <property type="entry name" value="P-loop_NTPase"/>
</dbReference>
<sequence>MDSVIIKIVSYNKKQDDNNIYIDKLKSWLNERFGCSKTLELVYQIPIYSTEITEYLSKFNNYGEEKFDPKLKKKDISDFMYLNSNSEWGPNNFVDTIDLISDIKYEYSQKFTSMMHKFIIDNHMVFCTYDKNVNGCFRIVNTCRGGFNAYKLVIISKNILEYIDIISLLDKYFKTLNFTYCKKSSVTNIDSNIYTRQNNGWSKSNLEKRTIDTIYLPEKQLNDIKKEFDMFIKTEKLYKEFQIPYRKGILFHGPPGTGKTSLIKALAYEYQLDIYIININDTDINDENIISILNSMPKASNCILLFEDIDSSFADKENIKIENRDIESINEIYIASHEEKEKEKEKDEDTEIKEKDLQKPKALQKTKVLQKPKFLTYSGLLNALDGILSNQNGMITIMTTNYIEKLGNAFLRPGRIDKIFYLGHCNDEQIGKMLKSFINKLKNIDIKYFIKDDEVDRLIYDFIKKLCFENGQSKIKPCELQAYILSNIDDIYNIFNNVDQLLKQYY</sequence>
<protein>
    <submittedName>
        <fullName evidence="3">AAA family ATPase</fullName>
    </submittedName>
</protein>
<accession>A0A1V0SEI2</accession>
<feature type="domain" description="AAA+ ATPase" evidence="2">
    <location>
        <begin position="245"/>
        <end position="426"/>
    </location>
</feature>
<dbReference type="SUPFAM" id="SSF52540">
    <property type="entry name" value="P-loop containing nucleoside triphosphate hydrolases"/>
    <property type="match status" value="1"/>
</dbReference>
<evidence type="ECO:0000259" key="2">
    <source>
        <dbReference type="SMART" id="SM00382"/>
    </source>
</evidence>
<dbReference type="InterPro" id="IPR003593">
    <property type="entry name" value="AAA+_ATPase"/>
</dbReference>
<dbReference type="EMBL" id="KY684103">
    <property type="protein sequence ID" value="ARF10123.1"/>
    <property type="molecule type" value="Genomic_DNA"/>
</dbReference>
<dbReference type="SMART" id="SM00382">
    <property type="entry name" value="AAA"/>
    <property type="match status" value="1"/>
</dbReference>
<proteinExistence type="inferred from homology"/>
<dbReference type="InterPro" id="IPR050747">
    <property type="entry name" value="Mitochondrial_chaperone_BCS1"/>
</dbReference>
<gene>
    <name evidence="3" type="ORF">Hokovirus_1_2</name>
</gene>
<dbReference type="Gene3D" id="3.40.50.300">
    <property type="entry name" value="P-loop containing nucleotide triphosphate hydrolases"/>
    <property type="match status" value="1"/>
</dbReference>
<dbReference type="InterPro" id="IPR003959">
    <property type="entry name" value="ATPase_AAA_core"/>
</dbReference>